<organism evidence="1 2">
    <name type="scientific">Gossypium stocksii</name>
    <dbReference type="NCBI Taxonomy" id="47602"/>
    <lineage>
        <taxon>Eukaryota</taxon>
        <taxon>Viridiplantae</taxon>
        <taxon>Streptophyta</taxon>
        <taxon>Embryophyta</taxon>
        <taxon>Tracheophyta</taxon>
        <taxon>Spermatophyta</taxon>
        <taxon>Magnoliopsida</taxon>
        <taxon>eudicotyledons</taxon>
        <taxon>Gunneridae</taxon>
        <taxon>Pentapetalae</taxon>
        <taxon>rosids</taxon>
        <taxon>malvids</taxon>
        <taxon>Malvales</taxon>
        <taxon>Malvaceae</taxon>
        <taxon>Malvoideae</taxon>
        <taxon>Gossypium</taxon>
    </lineage>
</organism>
<protein>
    <recommendedName>
        <fullName evidence="3">Endonuclease/exonuclease/phosphatase domain-containing protein</fullName>
    </recommendedName>
</protein>
<dbReference type="AlphaFoldDB" id="A0A9D3ZGJ9"/>
<dbReference type="EMBL" id="JAIQCV010000013">
    <property type="protein sequence ID" value="KAH1032751.1"/>
    <property type="molecule type" value="Genomic_DNA"/>
</dbReference>
<evidence type="ECO:0008006" key="3">
    <source>
        <dbReference type="Google" id="ProtNLM"/>
    </source>
</evidence>
<proteinExistence type="predicted"/>
<comment type="caution">
    <text evidence="1">The sequence shown here is derived from an EMBL/GenBank/DDBJ whole genome shotgun (WGS) entry which is preliminary data.</text>
</comment>
<accession>A0A9D3ZGJ9</accession>
<name>A0A9D3ZGJ9_9ROSI</name>
<evidence type="ECO:0000313" key="1">
    <source>
        <dbReference type="EMBL" id="KAH1032751.1"/>
    </source>
</evidence>
<evidence type="ECO:0000313" key="2">
    <source>
        <dbReference type="Proteomes" id="UP000828251"/>
    </source>
</evidence>
<gene>
    <name evidence="1" type="ORF">J1N35_044925</name>
</gene>
<keyword evidence="2" id="KW-1185">Reference proteome</keyword>
<reference evidence="1 2" key="1">
    <citation type="journal article" date="2021" name="Plant Biotechnol. J.">
        <title>Multi-omics assisted identification of the key and species-specific regulatory components of drought-tolerant mechanisms in Gossypium stocksii.</title>
        <authorList>
            <person name="Yu D."/>
            <person name="Ke L."/>
            <person name="Zhang D."/>
            <person name="Wu Y."/>
            <person name="Sun Y."/>
            <person name="Mei J."/>
            <person name="Sun J."/>
            <person name="Sun Y."/>
        </authorList>
    </citation>
    <scope>NUCLEOTIDE SEQUENCE [LARGE SCALE GENOMIC DNA]</scope>
    <source>
        <strain evidence="2">cv. E1</strain>
        <tissue evidence="1">Leaf</tissue>
    </source>
</reference>
<sequence length="73" mass="9031">MDDRRRKDKSWDLLRYLGWRYDGLWVVIGDFNEILSNEEKQGGQLWEGRMMSGFRELEVNRLIDIGFKRRWYM</sequence>
<dbReference type="Proteomes" id="UP000828251">
    <property type="component" value="Unassembled WGS sequence"/>
</dbReference>
<dbReference type="OrthoDB" id="1001388at2759"/>